<accession>A0A1I1VWG4</accession>
<reference evidence="2" key="1">
    <citation type="submission" date="2016-10" db="EMBL/GenBank/DDBJ databases">
        <authorList>
            <person name="Varghese N."/>
            <person name="Submissions S."/>
        </authorList>
    </citation>
    <scope>NUCLEOTIDE SEQUENCE [LARGE SCALE GENOMIC DNA]</scope>
    <source>
        <strain evidence="2">ATCC 25963</strain>
    </source>
</reference>
<evidence type="ECO:0008006" key="3">
    <source>
        <dbReference type="Google" id="ProtNLM"/>
    </source>
</evidence>
<keyword evidence="2" id="KW-1185">Reference proteome</keyword>
<sequence>MLDDDGKIFVAGSEEVAAEVRTSIVRAFDTESGELWRFAEEPRPGHADTSDLALADGALYSVGTDGLEDGGGLFTVRRHDPVTGGLAWRTATQAGWKGAYGTGITATAERVVGVGYVRDEDSQQALMVVLDADGAILSETIQQIPRGFWSDIVPIGAAGDLMLVGGTFMPGVINRDVIVRRVDANFVEQWSHIHDHEMRSLSMTMRQGVGQVE</sequence>
<dbReference type="EMBL" id="FOMX01000005">
    <property type="protein sequence ID" value="SFD87446.1"/>
    <property type="molecule type" value="Genomic_DNA"/>
</dbReference>
<organism evidence="1 2">
    <name type="scientific">Nannocystis exedens</name>
    <dbReference type="NCBI Taxonomy" id="54"/>
    <lineage>
        <taxon>Bacteria</taxon>
        <taxon>Pseudomonadati</taxon>
        <taxon>Myxococcota</taxon>
        <taxon>Polyangia</taxon>
        <taxon>Nannocystales</taxon>
        <taxon>Nannocystaceae</taxon>
        <taxon>Nannocystis</taxon>
    </lineage>
</organism>
<gene>
    <name evidence="1" type="ORF">SAMN02745121_02039</name>
</gene>
<evidence type="ECO:0000313" key="2">
    <source>
        <dbReference type="Proteomes" id="UP000199400"/>
    </source>
</evidence>
<dbReference type="OrthoDB" id="3944519at2"/>
<evidence type="ECO:0000313" key="1">
    <source>
        <dbReference type="EMBL" id="SFD87446.1"/>
    </source>
</evidence>
<dbReference type="InterPro" id="IPR011043">
    <property type="entry name" value="Gal_Oxase/kelch_b-propeller"/>
</dbReference>
<dbReference type="RefSeq" id="WP_096330822.1">
    <property type="nucleotide sequence ID" value="NZ_FOMX01000005.1"/>
</dbReference>
<proteinExistence type="predicted"/>
<dbReference type="AlphaFoldDB" id="A0A1I1VWG4"/>
<dbReference type="SUPFAM" id="SSF50965">
    <property type="entry name" value="Galactose oxidase, central domain"/>
    <property type="match status" value="1"/>
</dbReference>
<dbReference type="InterPro" id="IPR015943">
    <property type="entry name" value="WD40/YVTN_repeat-like_dom_sf"/>
</dbReference>
<protein>
    <recommendedName>
        <fullName evidence="3">PQQ-like domain-containing protein</fullName>
    </recommendedName>
</protein>
<name>A0A1I1VWG4_9BACT</name>
<dbReference type="Proteomes" id="UP000199400">
    <property type="component" value="Unassembled WGS sequence"/>
</dbReference>
<dbReference type="Gene3D" id="2.130.10.10">
    <property type="entry name" value="YVTN repeat-like/Quinoprotein amine dehydrogenase"/>
    <property type="match status" value="1"/>
</dbReference>